<dbReference type="Pfam" id="PF00145">
    <property type="entry name" value="DNA_methylase"/>
    <property type="match status" value="1"/>
</dbReference>
<dbReference type="EC" id="2.1.1.37" evidence="5"/>
<evidence type="ECO:0000256" key="2">
    <source>
        <dbReference type="ARBA" id="ARBA00022679"/>
    </source>
</evidence>
<accession>A0A345D7G9</accession>
<dbReference type="KEGG" id="hyf:DTO96_100001"/>
<comment type="catalytic activity">
    <reaction evidence="4">
        <text>a 2'-deoxycytidine in DNA + S-adenosyl-L-methionine = a 5-methyl-2'-deoxycytidine in DNA + S-adenosyl-L-homocysteine + H(+)</text>
        <dbReference type="Rhea" id="RHEA:13681"/>
        <dbReference type="Rhea" id="RHEA-COMP:11369"/>
        <dbReference type="Rhea" id="RHEA-COMP:11370"/>
        <dbReference type="ChEBI" id="CHEBI:15378"/>
        <dbReference type="ChEBI" id="CHEBI:57856"/>
        <dbReference type="ChEBI" id="CHEBI:59789"/>
        <dbReference type="ChEBI" id="CHEBI:85452"/>
        <dbReference type="ChEBI" id="CHEBI:85454"/>
        <dbReference type="EC" id="2.1.1.37"/>
    </reaction>
</comment>
<dbReference type="InterPro" id="IPR029063">
    <property type="entry name" value="SAM-dependent_MTases_sf"/>
</dbReference>
<protein>
    <submittedName>
        <fullName evidence="5">Modification methylase HpaII</fullName>
        <ecNumber evidence="5">2.1.1.37</ecNumber>
    </submittedName>
</protein>
<name>A0A345D7G9_9BURK</name>
<dbReference type="AlphaFoldDB" id="A0A345D7G9"/>
<reference evidence="6" key="1">
    <citation type="submission" date="2018-07" db="EMBL/GenBank/DDBJ databases">
        <authorList>
            <person name="Kim H."/>
        </authorList>
    </citation>
    <scope>NUCLEOTIDE SEQUENCE [LARGE SCALE GENOMIC DNA]</scope>
    <source>
        <strain evidence="6">F02</strain>
    </source>
</reference>
<dbReference type="EMBL" id="CP031124">
    <property type="protein sequence ID" value="AXF84307.1"/>
    <property type="molecule type" value="Genomic_DNA"/>
</dbReference>
<gene>
    <name evidence="5" type="primary">hpaIIM</name>
    <name evidence="5" type="ORF">DTO96_100001</name>
</gene>
<dbReference type="GO" id="GO:0032259">
    <property type="term" value="P:methylation"/>
    <property type="evidence" value="ECO:0007669"/>
    <property type="project" value="UniProtKB-KW"/>
</dbReference>
<dbReference type="GO" id="GO:0009307">
    <property type="term" value="P:DNA restriction-modification system"/>
    <property type="evidence" value="ECO:0007669"/>
    <property type="project" value="UniProtKB-KW"/>
</dbReference>
<keyword evidence="1 5" id="KW-0489">Methyltransferase</keyword>
<keyword evidence="6" id="KW-1185">Reference proteome</keyword>
<dbReference type="InterPro" id="IPR001525">
    <property type="entry name" value="C5_MeTfrase"/>
</dbReference>
<evidence type="ECO:0000256" key="3">
    <source>
        <dbReference type="ARBA" id="ARBA00022747"/>
    </source>
</evidence>
<dbReference type="GO" id="GO:0003886">
    <property type="term" value="F:DNA (cytosine-5-)-methyltransferase activity"/>
    <property type="evidence" value="ECO:0007669"/>
    <property type="project" value="UniProtKB-EC"/>
</dbReference>
<proteinExistence type="predicted"/>
<keyword evidence="2 5" id="KW-0808">Transferase</keyword>
<dbReference type="Gene3D" id="3.90.120.10">
    <property type="entry name" value="DNA Methylase, subunit A, domain 2"/>
    <property type="match status" value="1"/>
</dbReference>
<sequence length="221" mass="23475">MMRDGVTLDAVQALGSKSQIHGTLNASMGIKQCLGNQEAFSGNFHVVTAFSEGGFAQFNQTPVAGSLRASGGANGQGSENLVMDVVAIQGNIIDRAPEHGGNGIGAGFNVAPTLTRNDRHAVAFQSNAGSKINMAICNELVPTLTRNASHMAVFNRFDVRRLTPVECERLQGFADDYTLVTYRGALAKDTPRYTALGNSMAVPVMAWIGQRIDQYLGVNNG</sequence>
<evidence type="ECO:0000313" key="6">
    <source>
        <dbReference type="Proteomes" id="UP000252182"/>
    </source>
</evidence>
<evidence type="ECO:0000256" key="4">
    <source>
        <dbReference type="ARBA" id="ARBA00047422"/>
    </source>
</evidence>
<organism evidence="5 6">
    <name type="scientific">Ephemeroptericola cinctiostellae</name>
    <dbReference type="NCBI Taxonomy" id="2268024"/>
    <lineage>
        <taxon>Bacteria</taxon>
        <taxon>Pseudomonadati</taxon>
        <taxon>Pseudomonadota</taxon>
        <taxon>Betaproteobacteria</taxon>
        <taxon>Burkholderiales</taxon>
        <taxon>Burkholderiaceae</taxon>
        <taxon>Ephemeroptericola</taxon>
    </lineage>
</organism>
<dbReference type="Proteomes" id="UP000252182">
    <property type="component" value="Chromosome"/>
</dbReference>
<keyword evidence="3" id="KW-0680">Restriction system</keyword>
<dbReference type="SUPFAM" id="SSF53335">
    <property type="entry name" value="S-adenosyl-L-methionine-dependent methyltransferases"/>
    <property type="match status" value="1"/>
</dbReference>
<evidence type="ECO:0000313" key="5">
    <source>
        <dbReference type="EMBL" id="AXF84307.1"/>
    </source>
</evidence>
<evidence type="ECO:0000256" key="1">
    <source>
        <dbReference type="ARBA" id="ARBA00022603"/>
    </source>
</evidence>